<feature type="region of interest" description="Disordered" evidence="3">
    <location>
        <begin position="287"/>
        <end position="307"/>
    </location>
</feature>
<dbReference type="AlphaFoldDB" id="A0AAV8XG47"/>
<evidence type="ECO:0000313" key="6">
    <source>
        <dbReference type="Proteomes" id="UP001162162"/>
    </source>
</evidence>
<dbReference type="GO" id="GO:0046872">
    <property type="term" value="F:metal ion binding"/>
    <property type="evidence" value="ECO:0007669"/>
    <property type="project" value="UniProtKB-KW"/>
</dbReference>
<gene>
    <name evidence="5" type="ORF">NQ318_009146</name>
</gene>
<feature type="region of interest" description="Disordered" evidence="3">
    <location>
        <begin position="374"/>
        <end position="412"/>
    </location>
</feature>
<accession>A0AAV8XG47</accession>
<evidence type="ECO:0000313" key="5">
    <source>
        <dbReference type="EMBL" id="KAJ8937736.1"/>
    </source>
</evidence>
<comment type="caution">
    <text evidence="5">The sequence shown here is derived from an EMBL/GenBank/DDBJ whole genome shotgun (WGS) entry which is preliminary data.</text>
</comment>
<reference evidence="5" key="1">
    <citation type="journal article" date="2023" name="Insect Mol. Biol.">
        <title>Genome sequencing provides insights into the evolution of gene families encoding plant cell wall-degrading enzymes in longhorned beetles.</title>
        <authorList>
            <person name="Shin N.R."/>
            <person name="Okamura Y."/>
            <person name="Kirsch R."/>
            <person name="Pauchet Y."/>
        </authorList>
    </citation>
    <scope>NUCLEOTIDE SEQUENCE</scope>
    <source>
        <strain evidence="5">AMC_N1</strain>
    </source>
</reference>
<dbReference type="Pfam" id="PF13359">
    <property type="entry name" value="DDE_Tnp_4"/>
    <property type="match status" value="1"/>
</dbReference>
<keyword evidence="2" id="KW-0479">Metal-binding</keyword>
<protein>
    <recommendedName>
        <fullName evidence="4">DDE Tnp4 domain-containing protein</fullName>
    </recommendedName>
</protein>
<dbReference type="Proteomes" id="UP001162162">
    <property type="component" value="Unassembled WGS sequence"/>
</dbReference>
<feature type="compositionally biased region" description="Low complexity" evidence="3">
    <location>
        <begin position="387"/>
        <end position="402"/>
    </location>
</feature>
<keyword evidence="6" id="KW-1185">Reference proteome</keyword>
<evidence type="ECO:0000259" key="4">
    <source>
        <dbReference type="Pfam" id="PF13359"/>
    </source>
</evidence>
<comment type="cofactor">
    <cofactor evidence="1">
        <name>a divalent metal cation</name>
        <dbReference type="ChEBI" id="CHEBI:60240"/>
    </cofactor>
</comment>
<proteinExistence type="predicted"/>
<feature type="region of interest" description="Disordered" evidence="3">
    <location>
        <begin position="138"/>
        <end position="159"/>
    </location>
</feature>
<feature type="compositionally biased region" description="Polar residues" evidence="3">
    <location>
        <begin position="287"/>
        <end position="299"/>
    </location>
</feature>
<name>A0AAV8XG47_9CUCU</name>
<dbReference type="InterPro" id="IPR027806">
    <property type="entry name" value="HARBI1_dom"/>
</dbReference>
<evidence type="ECO:0000256" key="3">
    <source>
        <dbReference type="SAM" id="MobiDB-lite"/>
    </source>
</evidence>
<sequence>MPYVILGDDAFSLSRYLLKPFPRSANLNAKQIVFNYRLSRARRIIGRIQGRSAAEIFRKPICLNIDSIDKVVLATCVLHNFLKQTTPENPNIFENEGQPSNIRNIEHQGSNNYSILARSIREEFADYFYNEGQASAEPSKRLRRSTLPGSRYPRDVGAVPRAPIRPSSVKYVSMGAFQEPQRLRLLSERIVPNAKTHNAQSQRLAILLSQEILRSPPSKRLRHAHRYGFSGHNLDSGNAGTFQYIEPNKELEDLLSVSGFMYSHQDQAAHDVVMDAIDVPTIHTTTNEGQLSYQNSPQKQAADDSGTDTVHQLSHLERALCYATELFPLLQAFGEFRSVQTLQFVKFQFPRTPRDVRGPHIRYRAIQVTSYERNVERHRSTHRHSTRTNTNSVSSSVSTRHSPLAGEQKKKSPTGYKLQYNLFCDGTARRRIGAARRMEPSVRQWRRKGSGLGNVPGDDAVGSMTASLLLSLSFSRQNLLRRLRFVLARLGCHSPTVPVGFVRYRP</sequence>
<dbReference type="EMBL" id="JAPWTK010000622">
    <property type="protein sequence ID" value="KAJ8937736.1"/>
    <property type="molecule type" value="Genomic_DNA"/>
</dbReference>
<evidence type="ECO:0000256" key="2">
    <source>
        <dbReference type="ARBA" id="ARBA00022723"/>
    </source>
</evidence>
<organism evidence="5 6">
    <name type="scientific">Aromia moschata</name>
    <dbReference type="NCBI Taxonomy" id="1265417"/>
    <lineage>
        <taxon>Eukaryota</taxon>
        <taxon>Metazoa</taxon>
        <taxon>Ecdysozoa</taxon>
        <taxon>Arthropoda</taxon>
        <taxon>Hexapoda</taxon>
        <taxon>Insecta</taxon>
        <taxon>Pterygota</taxon>
        <taxon>Neoptera</taxon>
        <taxon>Endopterygota</taxon>
        <taxon>Coleoptera</taxon>
        <taxon>Polyphaga</taxon>
        <taxon>Cucujiformia</taxon>
        <taxon>Chrysomeloidea</taxon>
        <taxon>Cerambycidae</taxon>
        <taxon>Cerambycinae</taxon>
        <taxon>Callichromatini</taxon>
        <taxon>Aromia</taxon>
    </lineage>
</organism>
<feature type="domain" description="DDE Tnp4" evidence="4">
    <location>
        <begin position="3"/>
        <end position="80"/>
    </location>
</feature>
<evidence type="ECO:0000256" key="1">
    <source>
        <dbReference type="ARBA" id="ARBA00001968"/>
    </source>
</evidence>